<dbReference type="PANTHER" id="PTHR13628:SF1">
    <property type="entry name" value="TRANSMEMBRANE PROTEIN 267"/>
    <property type="match status" value="1"/>
</dbReference>
<dbReference type="AlphaFoldDB" id="A0AAV7Y3K2"/>
<gene>
    <name evidence="8" type="ORF">ONE63_000943</name>
</gene>
<dbReference type="InterPro" id="IPR026572">
    <property type="entry name" value="TMEM267"/>
</dbReference>
<feature type="transmembrane region" description="Helical" evidence="6">
    <location>
        <begin position="166"/>
        <end position="185"/>
    </location>
</feature>
<evidence type="ECO:0000256" key="2">
    <source>
        <dbReference type="ARBA" id="ARBA00013977"/>
    </source>
</evidence>
<comment type="subcellular location">
    <subcellularLocation>
        <location evidence="1">Membrane</location>
        <topology evidence="1">Multi-pass membrane protein</topology>
    </subcellularLocation>
</comment>
<protein>
    <recommendedName>
        <fullName evidence="2">Transmembrane protein 267</fullName>
    </recommendedName>
</protein>
<name>A0AAV7Y3K2_9NEOP</name>
<evidence type="ECO:0000256" key="6">
    <source>
        <dbReference type="SAM" id="Phobius"/>
    </source>
</evidence>
<keyword evidence="3 6" id="KW-0812">Transmembrane</keyword>
<keyword evidence="7" id="KW-0732">Signal</keyword>
<keyword evidence="5 6" id="KW-0472">Membrane</keyword>
<dbReference type="Pfam" id="PF04307">
    <property type="entry name" value="YdjM"/>
    <property type="match status" value="1"/>
</dbReference>
<dbReference type="InterPro" id="IPR007404">
    <property type="entry name" value="YdjM-like"/>
</dbReference>
<comment type="caution">
    <text evidence="8">The sequence shown here is derived from an EMBL/GenBank/DDBJ whole genome shotgun (WGS) entry which is preliminary data.</text>
</comment>
<feature type="chain" id="PRO_5043574751" description="Transmembrane protein 267" evidence="7">
    <location>
        <begin position="20"/>
        <end position="204"/>
    </location>
</feature>
<proteinExistence type="predicted"/>
<evidence type="ECO:0000256" key="1">
    <source>
        <dbReference type="ARBA" id="ARBA00004141"/>
    </source>
</evidence>
<evidence type="ECO:0000313" key="8">
    <source>
        <dbReference type="EMBL" id="KAJ1532337.1"/>
    </source>
</evidence>
<evidence type="ECO:0000256" key="3">
    <source>
        <dbReference type="ARBA" id="ARBA00022692"/>
    </source>
</evidence>
<accession>A0AAV7Y3K2</accession>
<evidence type="ECO:0000256" key="7">
    <source>
        <dbReference type="SAM" id="SignalP"/>
    </source>
</evidence>
<dbReference type="Proteomes" id="UP001075354">
    <property type="component" value="Chromosome 1"/>
</dbReference>
<dbReference type="PANTHER" id="PTHR13628">
    <property type="entry name" value="TRANSMEMBRANE PROTEIN 267"/>
    <property type="match status" value="1"/>
</dbReference>
<evidence type="ECO:0000256" key="5">
    <source>
        <dbReference type="ARBA" id="ARBA00023136"/>
    </source>
</evidence>
<organism evidence="8 9">
    <name type="scientific">Megalurothrips usitatus</name>
    <name type="common">bean blossom thrips</name>
    <dbReference type="NCBI Taxonomy" id="439358"/>
    <lineage>
        <taxon>Eukaryota</taxon>
        <taxon>Metazoa</taxon>
        <taxon>Ecdysozoa</taxon>
        <taxon>Arthropoda</taxon>
        <taxon>Hexapoda</taxon>
        <taxon>Insecta</taxon>
        <taxon>Pterygota</taxon>
        <taxon>Neoptera</taxon>
        <taxon>Paraneoptera</taxon>
        <taxon>Thysanoptera</taxon>
        <taxon>Terebrantia</taxon>
        <taxon>Thripoidea</taxon>
        <taxon>Thripidae</taxon>
        <taxon>Megalurothrips</taxon>
    </lineage>
</organism>
<reference evidence="8" key="1">
    <citation type="submission" date="2022-12" db="EMBL/GenBank/DDBJ databases">
        <title>Chromosome-level genome assembly of the bean flower thrips Megalurothrips usitatus.</title>
        <authorList>
            <person name="Ma L."/>
            <person name="Liu Q."/>
            <person name="Li H."/>
            <person name="Cai W."/>
        </authorList>
    </citation>
    <scope>NUCLEOTIDE SEQUENCE</scope>
    <source>
        <strain evidence="8">Cailab_2022a</strain>
    </source>
</reference>
<evidence type="ECO:0000256" key="4">
    <source>
        <dbReference type="ARBA" id="ARBA00022989"/>
    </source>
</evidence>
<sequence length="204" mass="22506">MDKFNILRCLLLGLTAVTGDQLVLNQHNAVRKALCDNVTHAVIGFITWINVHYYLGQMTFFSNRLLVQSLVCGVISSAIDVDHFIAAQSLHIKDATSLSKRPFLHCTTLPLAVALVLLLLGCHLRSATFEAFGWMLLASFLSHHIRDAARRGFWLWPFGSTVPLGSGLYISLTVLLPLLLSYGVIYTNGVFGRLKSHQATVSVV</sequence>
<feature type="signal peptide" evidence="7">
    <location>
        <begin position="1"/>
        <end position="19"/>
    </location>
</feature>
<evidence type="ECO:0000313" key="9">
    <source>
        <dbReference type="Proteomes" id="UP001075354"/>
    </source>
</evidence>
<dbReference type="EMBL" id="JAPTSV010000001">
    <property type="protein sequence ID" value="KAJ1532337.1"/>
    <property type="molecule type" value="Genomic_DNA"/>
</dbReference>
<feature type="transmembrane region" description="Helical" evidence="6">
    <location>
        <begin position="102"/>
        <end position="120"/>
    </location>
</feature>
<dbReference type="GO" id="GO:0016020">
    <property type="term" value="C:membrane"/>
    <property type="evidence" value="ECO:0007669"/>
    <property type="project" value="UniProtKB-SubCell"/>
</dbReference>
<keyword evidence="4 6" id="KW-1133">Transmembrane helix</keyword>
<keyword evidence="9" id="KW-1185">Reference proteome</keyword>